<evidence type="ECO:0000313" key="1">
    <source>
        <dbReference type="EMBL" id="OUR96691.1"/>
    </source>
</evidence>
<proteinExistence type="predicted"/>
<evidence type="ECO:0000313" key="2">
    <source>
        <dbReference type="Proteomes" id="UP000196531"/>
    </source>
</evidence>
<dbReference type="Proteomes" id="UP000196531">
    <property type="component" value="Unassembled WGS sequence"/>
</dbReference>
<protein>
    <recommendedName>
        <fullName evidence="3">PqqD family protein</fullName>
    </recommendedName>
</protein>
<comment type="caution">
    <text evidence="1">The sequence shown here is derived from an EMBL/GenBank/DDBJ whole genome shotgun (WGS) entry which is preliminary data.</text>
</comment>
<sequence length="102" mass="12004">MYHRLVTLVKVFHNLEMEKFTKAKFLAWKTMGEKTLIIDSRVGKCVHKLNEVGSLLWNHLEKNSEVDLCKILMNEYEVDELQASQDVSEFIQTLRKLSLLHE</sequence>
<dbReference type="InterPro" id="IPR008792">
    <property type="entry name" value="PQQD"/>
</dbReference>
<dbReference type="Pfam" id="PF05402">
    <property type="entry name" value="PqqD"/>
    <property type="match status" value="1"/>
</dbReference>
<dbReference type="EMBL" id="MAAO01000006">
    <property type="protein sequence ID" value="OUR96691.1"/>
    <property type="molecule type" value="Genomic_DNA"/>
</dbReference>
<dbReference type="AlphaFoldDB" id="A0A1Y5FB51"/>
<reference evidence="2" key="1">
    <citation type="journal article" date="2017" name="Proc. Natl. Acad. Sci. U.S.A.">
        <title>Simulation of Deepwater Horizon oil plume reveals substrate specialization within a complex community of hydrocarbon-degraders.</title>
        <authorList>
            <person name="Hu P."/>
            <person name="Dubinsky E.A."/>
            <person name="Probst A.J."/>
            <person name="Wang J."/>
            <person name="Sieber C.M.K."/>
            <person name="Tom L.M."/>
            <person name="Gardinali P."/>
            <person name="Banfield J.F."/>
            <person name="Atlas R.M."/>
            <person name="Andersen G.L."/>
        </authorList>
    </citation>
    <scope>NUCLEOTIDE SEQUENCE [LARGE SCALE GENOMIC DNA]</scope>
</reference>
<organism evidence="1 2">
    <name type="scientific">Halobacteriovorax marinus</name>
    <dbReference type="NCBI Taxonomy" id="97084"/>
    <lineage>
        <taxon>Bacteria</taxon>
        <taxon>Pseudomonadati</taxon>
        <taxon>Bdellovibrionota</taxon>
        <taxon>Bacteriovoracia</taxon>
        <taxon>Bacteriovoracales</taxon>
        <taxon>Halobacteriovoraceae</taxon>
        <taxon>Halobacteriovorax</taxon>
    </lineage>
</organism>
<gene>
    <name evidence="1" type="ORF">A9Q84_10130</name>
</gene>
<name>A0A1Y5FB51_9BACT</name>
<accession>A0A1Y5FB51</accession>
<dbReference type="Gene3D" id="1.10.10.1150">
    <property type="entry name" value="Coenzyme PQQ synthesis protein D (PqqD)"/>
    <property type="match status" value="1"/>
</dbReference>
<evidence type="ECO:0008006" key="3">
    <source>
        <dbReference type="Google" id="ProtNLM"/>
    </source>
</evidence>
<dbReference type="InterPro" id="IPR041881">
    <property type="entry name" value="PqqD_sf"/>
</dbReference>